<dbReference type="Proteomes" id="UP001500631">
    <property type="component" value="Unassembled WGS sequence"/>
</dbReference>
<reference evidence="4" key="1">
    <citation type="journal article" date="2019" name="Int. J. Syst. Evol. Microbiol.">
        <title>The Global Catalogue of Microorganisms (GCM) 10K type strain sequencing project: providing services to taxonomists for standard genome sequencing and annotation.</title>
        <authorList>
            <consortium name="The Broad Institute Genomics Platform"/>
            <consortium name="The Broad Institute Genome Sequencing Center for Infectious Disease"/>
            <person name="Wu L."/>
            <person name="Ma J."/>
        </authorList>
    </citation>
    <scope>NUCLEOTIDE SEQUENCE [LARGE SCALE GENOMIC DNA]</scope>
    <source>
        <strain evidence="4">JCM 18424</strain>
    </source>
</reference>
<dbReference type="NCBIfam" id="TIGR03558">
    <property type="entry name" value="oxido_grp_1"/>
    <property type="match status" value="1"/>
</dbReference>
<keyword evidence="4" id="KW-1185">Reference proteome</keyword>
<dbReference type="InterPro" id="IPR011251">
    <property type="entry name" value="Luciferase-like_dom"/>
</dbReference>
<dbReference type="EMBL" id="BAABKE010000004">
    <property type="protein sequence ID" value="GAA5099729.1"/>
    <property type="molecule type" value="Genomic_DNA"/>
</dbReference>
<dbReference type="SUPFAM" id="SSF51679">
    <property type="entry name" value="Bacterial luciferase-like"/>
    <property type="match status" value="1"/>
</dbReference>
<comment type="similarity">
    <text evidence="1">To bacterial alkanal monooxygenase alpha and beta chains.</text>
</comment>
<evidence type="ECO:0000313" key="3">
    <source>
        <dbReference type="EMBL" id="GAA5099729.1"/>
    </source>
</evidence>
<evidence type="ECO:0000256" key="1">
    <source>
        <dbReference type="ARBA" id="ARBA00007789"/>
    </source>
</evidence>
<dbReference type="InterPro" id="IPR036661">
    <property type="entry name" value="Luciferase-like_sf"/>
</dbReference>
<feature type="domain" description="Luciferase-like" evidence="2">
    <location>
        <begin position="21"/>
        <end position="119"/>
    </location>
</feature>
<dbReference type="PANTHER" id="PTHR30137">
    <property type="entry name" value="LUCIFERASE-LIKE MONOOXYGENASE"/>
    <property type="match status" value="1"/>
</dbReference>
<name>A0ABP9MS87_9GAMM</name>
<dbReference type="Gene3D" id="3.20.20.30">
    <property type="entry name" value="Luciferase-like domain"/>
    <property type="match status" value="1"/>
</dbReference>
<evidence type="ECO:0000313" key="4">
    <source>
        <dbReference type="Proteomes" id="UP001500631"/>
    </source>
</evidence>
<protein>
    <submittedName>
        <fullName evidence="3">LLM class flavin-dependent oxidoreductase</fullName>
    </submittedName>
</protein>
<dbReference type="RefSeq" id="WP_077925442.1">
    <property type="nucleotide sequence ID" value="NZ_BAABKE010000004.1"/>
</dbReference>
<dbReference type="CDD" id="cd00347">
    <property type="entry name" value="Flavin_utilizing_monoxygenases"/>
    <property type="match status" value="2"/>
</dbReference>
<feature type="domain" description="Luciferase-like" evidence="2">
    <location>
        <begin position="154"/>
        <end position="257"/>
    </location>
</feature>
<dbReference type="Pfam" id="PF00296">
    <property type="entry name" value="Bac_luciferase"/>
    <property type="match status" value="2"/>
</dbReference>
<sequence>MQKKIPISLLDLVPVGEGQTIATAINQSVELAQCAENVGFKRFWLAEHHNMAGIASAATSLLLCHIGNHTQKIRIGAGGIMLPNHSPLVIAEQFGTLATLFPDRIDLGLGRAPGSDMTTATALRRNQQKSDHFPSDVVELQYYLNSDDDTDLVKAFPGRGTKIPLWMLGSSLFGAQLAAHLGLPYAFASHFAPQMLKQAVEVYRQQFKPSKQLAEPYVSIAANLVLSETVEDAEYHFTSKQQAFTNLRRNQAGLTPKPIKDIETFWSPVEKQSTSAALSCSFIGTVDSVSPQIDAFLAEYQPEELIVTCGIYDQAARLKTLKLAKALPQFQFM</sequence>
<gene>
    <name evidence="3" type="ORF">GCM10023338_13580</name>
</gene>
<dbReference type="InterPro" id="IPR050766">
    <property type="entry name" value="Bact_Lucif_Oxidored"/>
</dbReference>
<organism evidence="3 4">
    <name type="scientific">Wohlfahrtiimonas larvae</name>
    <dbReference type="NCBI Taxonomy" id="1157986"/>
    <lineage>
        <taxon>Bacteria</taxon>
        <taxon>Pseudomonadati</taxon>
        <taxon>Pseudomonadota</taxon>
        <taxon>Gammaproteobacteria</taxon>
        <taxon>Cardiobacteriales</taxon>
        <taxon>Ignatzschineriaceae</taxon>
        <taxon>Wohlfahrtiimonas</taxon>
    </lineage>
</organism>
<proteinExistence type="predicted"/>
<dbReference type="InterPro" id="IPR019949">
    <property type="entry name" value="CmoO-like"/>
</dbReference>
<dbReference type="PANTHER" id="PTHR30137:SF6">
    <property type="entry name" value="LUCIFERASE-LIKE MONOOXYGENASE"/>
    <property type="match status" value="1"/>
</dbReference>
<evidence type="ECO:0000259" key="2">
    <source>
        <dbReference type="Pfam" id="PF00296"/>
    </source>
</evidence>
<comment type="caution">
    <text evidence="3">The sequence shown here is derived from an EMBL/GenBank/DDBJ whole genome shotgun (WGS) entry which is preliminary data.</text>
</comment>
<accession>A0ABP9MS87</accession>